<name>A0A1B0BMB0_9MUSC</name>
<dbReference type="VEuPathDB" id="VectorBase:GPPI034626"/>
<dbReference type="EnsemblMetazoa" id="GPPI034626-RA">
    <property type="protein sequence ID" value="GPPI034626-PA"/>
    <property type="gene ID" value="GPPI034626"/>
</dbReference>
<accession>A0A1B0BMB0</accession>
<organism evidence="1 2">
    <name type="scientific">Glossina palpalis gambiensis</name>
    <dbReference type="NCBI Taxonomy" id="67801"/>
    <lineage>
        <taxon>Eukaryota</taxon>
        <taxon>Metazoa</taxon>
        <taxon>Ecdysozoa</taxon>
        <taxon>Arthropoda</taxon>
        <taxon>Hexapoda</taxon>
        <taxon>Insecta</taxon>
        <taxon>Pterygota</taxon>
        <taxon>Neoptera</taxon>
        <taxon>Endopterygota</taxon>
        <taxon>Diptera</taxon>
        <taxon>Brachycera</taxon>
        <taxon>Muscomorpha</taxon>
        <taxon>Hippoboscoidea</taxon>
        <taxon>Glossinidae</taxon>
        <taxon>Glossina</taxon>
    </lineage>
</organism>
<dbReference type="EMBL" id="JXJN01016783">
    <property type="status" value="NOT_ANNOTATED_CDS"/>
    <property type="molecule type" value="Genomic_DNA"/>
</dbReference>
<proteinExistence type="predicted"/>
<dbReference type="AlphaFoldDB" id="A0A1B0BMB0"/>
<reference evidence="2" key="1">
    <citation type="submission" date="2015-01" db="EMBL/GenBank/DDBJ databases">
        <authorList>
            <person name="Aksoy S."/>
            <person name="Warren W."/>
            <person name="Wilson R.K."/>
        </authorList>
    </citation>
    <scope>NUCLEOTIDE SEQUENCE [LARGE SCALE GENOMIC DNA]</scope>
    <source>
        <strain evidence="2">IAEA</strain>
    </source>
</reference>
<evidence type="ECO:0000313" key="1">
    <source>
        <dbReference type="EnsemblMetazoa" id="GPPI034626-PA"/>
    </source>
</evidence>
<protein>
    <submittedName>
        <fullName evidence="1">Uncharacterized protein</fullName>
    </submittedName>
</protein>
<evidence type="ECO:0000313" key="2">
    <source>
        <dbReference type="Proteomes" id="UP000092460"/>
    </source>
</evidence>
<reference evidence="1" key="2">
    <citation type="submission" date="2020-05" db="UniProtKB">
        <authorList>
            <consortium name="EnsemblMetazoa"/>
        </authorList>
    </citation>
    <scope>IDENTIFICATION</scope>
    <source>
        <strain evidence="1">IAEA</strain>
    </source>
</reference>
<keyword evidence="2" id="KW-1185">Reference proteome</keyword>
<dbReference type="Proteomes" id="UP000092460">
    <property type="component" value="Unassembled WGS sequence"/>
</dbReference>
<sequence length="147" mass="17549">TLSKTFDRYDGFRNCTAYRVSFISVLSYTTPSQIFGIRDNLFVEALPLMHFLLDLEPPLLMHYVQQQRSWNPLYEYCLQTRVNSPENLQEPCSQDHKREDLIDVGFELVPKEFELFPNQEKEDIQYFMGYFMHFAAYYKNEGNFNKS</sequence>